<dbReference type="AlphaFoldDB" id="A0A365Y9Q6"/>
<dbReference type="EMBL" id="POAF01000008">
    <property type="protein sequence ID" value="RBL99391.1"/>
    <property type="molecule type" value="Genomic_DNA"/>
</dbReference>
<evidence type="ECO:0000313" key="1">
    <source>
        <dbReference type="EMBL" id="RBL99391.1"/>
    </source>
</evidence>
<keyword evidence="2" id="KW-1185">Reference proteome</keyword>
<reference evidence="1 2" key="1">
    <citation type="submission" date="2018-01" db="EMBL/GenBank/DDBJ databases">
        <title>Glutamicibacter soli strain NHPC-3 Whole genome sequence and assembly.</title>
        <authorList>
            <person name="Choudhury P."/>
            <person name="Gupta D."/>
            <person name="Sengupta K."/>
            <person name="Jawed A."/>
            <person name="Sultana N."/>
            <person name="Saha P."/>
        </authorList>
    </citation>
    <scope>NUCLEOTIDE SEQUENCE [LARGE SCALE GENOMIC DNA]</scope>
    <source>
        <strain evidence="1 2">NHPC-3</strain>
    </source>
</reference>
<dbReference type="Proteomes" id="UP000252167">
    <property type="component" value="Unassembled WGS sequence"/>
</dbReference>
<sequence>MTRAELDDYFLTGYNGKRRMSRRMATHLRKMVMQPQHRDLAEKILPPGWFAIVHEAQGYVRHGATPGALYTTEQHDELALTRHQHVMRTVAGEQAKARATGGERRA</sequence>
<organism evidence="1 2">
    <name type="scientific">Glutamicibacter soli</name>
    <dbReference type="NCBI Taxonomy" id="453836"/>
    <lineage>
        <taxon>Bacteria</taxon>
        <taxon>Bacillati</taxon>
        <taxon>Actinomycetota</taxon>
        <taxon>Actinomycetes</taxon>
        <taxon>Micrococcales</taxon>
        <taxon>Micrococcaceae</taxon>
        <taxon>Glutamicibacter</taxon>
    </lineage>
</organism>
<accession>A0A365Y9Q6</accession>
<evidence type="ECO:0000313" key="2">
    <source>
        <dbReference type="Proteomes" id="UP000252167"/>
    </source>
</evidence>
<comment type="caution">
    <text evidence="1">The sequence shown here is derived from an EMBL/GenBank/DDBJ whole genome shotgun (WGS) entry which is preliminary data.</text>
</comment>
<name>A0A365Y9Q6_9MICC</name>
<gene>
    <name evidence="1" type="ORF">C1H84_15530</name>
</gene>
<proteinExistence type="predicted"/>
<protein>
    <submittedName>
        <fullName evidence="1">Uncharacterized protein</fullName>
    </submittedName>
</protein>